<keyword evidence="1" id="KW-0489">Methyltransferase</keyword>
<dbReference type="Proteomes" id="UP000790709">
    <property type="component" value="Unassembled WGS sequence"/>
</dbReference>
<reference evidence="1" key="1">
    <citation type="journal article" date="2021" name="New Phytol.">
        <title>Evolutionary innovations through gain and loss of genes in the ectomycorrhizal Boletales.</title>
        <authorList>
            <person name="Wu G."/>
            <person name="Miyauchi S."/>
            <person name="Morin E."/>
            <person name="Kuo A."/>
            <person name="Drula E."/>
            <person name="Varga T."/>
            <person name="Kohler A."/>
            <person name="Feng B."/>
            <person name="Cao Y."/>
            <person name="Lipzen A."/>
            <person name="Daum C."/>
            <person name="Hundley H."/>
            <person name="Pangilinan J."/>
            <person name="Johnson J."/>
            <person name="Barry K."/>
            <person name="LaButti K."/>
            <person name="Ng V."/>
            <person name="Ahrendt S."/>
            <person name="Min B."/>
            <person name="Choi I.G."/>
            <person name="Park H."/>
            <person name="Plett J.M."/>
            <person name="Magnuson J."/>
            <person name="Spatafora J.W."/>
            <person name="Nagy L.G."/>
            <person name="Henrissat B."/>
            <person name="Grigoriev I.V."/>
            <person name="Yang Z.L."/>
            <person name="Xu J."/>
            <person name="Martin F.M."/>
        </authorList>
    </citation>
    <scope>NUCLEOTIDE SEQUENCE</scope>
    <source>
        <strain evidence="1">KUC20120723A-06</strain>
    </source>
</reference>
<name>A0ACB8BPU8_9AGAM</name>
<gene>
    <name evidence="1" type="ORF">BV22DRAFT_1126994</name>
</gene>
<accession>A0ACB8BPU8</accession>
<organism evidence="1 2">
    <name type="scientific">Leucogyrophana mollusca</name>
    <dbReference type="NCBI Taxonomy" id="85980"/>
    <lineage>
        <taxon>Eukaryota</taxon>
        <taxon>Fungi</taxon>
        <taxon>Dikarya</taxon>
        <taxon>Basidiomycota</taxon>
        <taxon>Agaricomycotina</taxon>
        <taxon>Agaricomycetes</taxon>
        <taxon>Agaricomycetidae</taxon>
        <taxon>Boletales</taxon>
        <taxon>Boletales incertae sedis</taxon>
        <taxon>Leucogyrophana</taxon>
    </lineage>
</organism>
<proteinExistence type="predicted"/>
<keyword evidence="2" id="KW-1185">Reference proteome</keyword>
<evidence type="ECO:0000313" key="1">
    <source>
        <dbReference type="EMBL" id="KAH7927960.1"/>
    </source>
</evidence>
<protein>
    <submittedName>
        <fullName evidence="1">S-adenosyl-L-methionine-dependent methyltransferase</fullName>
    </submittedName>
</protein>
<dbReference type="EMBL" id="MU266359">
    <property type="protein sequence ID" value="KAH7927960.1"/>
    <property type="molecule type" value="Genomic_DNA"/>
</dbReference>
<keyword evidence="1" id="KW-0808">Transferase</keyword>
<comment type="caution">
    <text evidence="1">The sequence shown here is derived from an EMBL/GenBank/DDBJ whole genome shotgun (WGS) entry which is preliminary data.</text>
</comment>
<evidence type="ECO:0000313" key="2">
    <source>
        <dbReference type="Proteomes" id="UP000790709"/>
    </source>
</evidence>
<sequence>MSGKSQLKALLAVINSATTAAIVEYEKAGGEVPTIDTATPHPLDSAHDTLALKKAVRLLEGACQQLCVTLASPQHTITNIVGSYDWACVRVAIRADITNILTEHPDGLHVRELSQKVRIDERKLSRILRLLATRGCYREVKPDVFTNNRLSLGLLSSGNVAILAGMHTDAGVKGASVLYENLTDPEVSLSNNPTNAPIMYALRDKGVKGTLFDLMQSDPKKRENYHRAMIGLGSVTGSLSVLNLFPWNEVATVCDVGSGIGAFSLPLAKTYPHLQITCHDMGEVLIQAREYWDSNGPEVLQRQKVEFLPLDFLREAPVKGQDVYYLRNIIHDWPDAEAAVILRNVRQAMAPHSRLLIEGFVLQFASRGQRDDTSHCSTGVAPEPMLPNFGAGNARMYESDLVMMLLHNARERNLNECLTLGDLAGLSLEKIWDLGESSVLEFKSKQIDS</sequence>